<accession>A0A6I6DF09</accession>
<feature type="transmembrane region" description="Helical" evidence="1">
    <location>
        <begin position="61"/>
        <end position="84"/>
    </location>
</feature>
<evidence type="ECO:0000313" key="3">
    <source>
        <dbReference type="Proteomes" id="UP000426444"/>
    </source>
</evidence>
<name>A0A6I6DF09_9FIRM</name>
<dbReference type="KEGG" id="salq:SYNTR_0649"/>
<proteinExistence type="predicted"/>
<protein>
    <submittedName>
        <fullName evidence="2">Uncharacterized protein</fullName>
    </submittedName>
</protein>
<organism evidence="2 3">
    <name type="scientific">Candidatus Syntrophocurvum alkaliphilum</name>
    <dbReference type="NCBI Taxonomy" id="2293317"/>
    <lineage>
        <taxon>Bacteria</taxon>
        <taxon>Bacillati</taxon>
        <taxon>Bacillota</taxon>
        <taxon>Clostridia</taxon>
        <taxon>Eubacteriales</taxon>
        <taxon>Syntrophomonadaceae</taxon>
        <taxon>Candidatus Syntrophocurvum</taxon>
    </lineage>
</organism>
<dbReference type="OrthoDB" id="2085013at2"/>
<feature type="transmembrane region" description="Helical" evidence="1">
    <location>
        <begin position="36"/>
        <end position="55"/>
    </location>
</feature>
<dbReference type="Proteomes" id="UP000426444">
    <property type="component" value="Chromosome"/>
</dbReference>
<gene>
    <name evidence="2" type="ORF">SYNTR_0649</name>
</gene>
<keyword evidence="1" id="KW-1133">Transmembrane helix</keyword>
<keyword evidence="1" id="KW-0812">Transmembrane</keyword>
<keyword evidence="3" id="KW-1185">Reference proteome</keyword>
<keyword evidence="1" id="KW-0472">Membrane</keyword>
<reference evidence="3" key="1">
    <citation type="journal article" date="2019" name="Microbiology">
        <title>Complete Genome Sequence of an Uncultured Bacterium of the Candidate Phylum Bipolaricaulota.</title>
        <authorList>
            <person name="Kadnikov V.V."/>
            <person name="Mardanov A.V."/>
            <person name="Beletsky A.V."/>
            <person name="Frank Y.A."/>
            <person name="Karnachuk O.V."/>
            <person name="Ravin N.V."/>
        </authorList>
    </citation>
    <scope>NUCLEOTIDE SEQUENCE [LARGE SCALE GENOMIC DNA]</scope>
</reference>
<evidence type="ECO:0000313" key="2">
    <source>
        <dbReference type="EMBL" id="QGT99242.1"/>
    </source>
</evidence>
<evidence type="ECO:0000256" key="1">
    <source>
        <dbReference type="SAM" id="Phobius"/>
    </source>
</evidence>
<dbReference type="RefSeq" id="WP_156203160.1">
    <property type="nucleotide sequence ID" value="NZ_CP046457.1"/>
</dbReference>
<dbReference type="AlphaFoldDB" id="A0A6I6DF09"/>
<sequence>MDFMQIIILALFAESIWESLKMVWQKNKLCIDKIGSITVGIILALGAGIDFFVLIDIPLKINYLGSIFTGIIISRGANFVHDLLGIAENYKLKNKA</sequence>
<dbReference type="EMBL" id="CP046457">
    <property type="protein sequence ID" value="QGT99242.1"/>
    <property type="molecule type" value="Genomic_DNA"/>
</dbReference>